<feature type="region of interest" description="Disordered" evidence="1">
    <location>
        <begin position="49"/>
        <end position="71"/>
    </location>
</feature>
<organism evidence="2 3">
    <name type="scientific">Paeniroseomonas aquatica</name>
    <dbReference type="NCBI Taxonomy" id="373043"/>
    <lineage>
        <taxon>Bacteria</taxon>
        <taxon>Pseudomonadati</taxon>
        <taxon>Pseudomonadota</taxon>
        <taxon>Alphaproteobacteria</taxon>
        <taxon>Acetobacterales</taxon>
        <taxon>Acetobacteraceae</taxon>
        <taxon>Paeniroseomonas</taxon>
    </lineage>
</organism>
<sequence>MPDAARLARIRTRAYLLWLDDACPEGLADEYWQRARTAEALERMAGIGSKAPTSASQPAPHRAGTAVLHSA</sequence>
<gene>
    <name evidence="2" type="ORF">QWZ14_15810</name>
</gene>
<evidence type="ECO:0000313" key="2">
    <source>
        <dbReference type="EMBL" id="MDN3565835.1"/>
    </source>
</evidence>
<evidence type="ECO:0000313" key="3">
    <source>
        <dbReference type="Proteomes" id="UP001529369"/>
    </source>
</evidence>
<name>A0ABT8A840_9PROT</name>
<dbReference type="InterPro" id="IPR021327">
    <property type="entry name" value="DUF2934"/>
</dbReference>
<accession>A0ABT8A840</accession>
<dbReference type="RefSeq" id="WP_290317702.1">
    <property type="nucleotide sequence ID" value="NZ_JAUFPN010000153.1"/>
</dbReference>
<dbReference type="EMBL" id="JAUFPN010000153">
    <property type="protein sequence ID" value="MDN3565835.1"/>
    <property type="molecule type" value="Genomic_DNA"/>
</dbReference>
<keyword evidence="3" id="KW-1185">Reference proteome</keyword>
<proteinExistence type="predicted"/>
<dbReference type="Pfam" id="PF11154">
    <property type="entry name" value="DUF2934"/>
    <property type="match status" value="1"/>
</dbReference>
<comment type="caution">
    <text evidence="2">The sequence shown here is derived from an EMBL/GenBank/DDBJ whole genome shotgun (WGS) entry which is preliminary data.</text>
</comment>
<reference evidence="3" key="1">
    <citation type="journal article" date="2019" name="Int. J. Syst. Evol. Microbiol.">
        <title>The Global Catalogue of Microorganisms (GCM) 10K type strain sequencing project: providing services to taxonomists for standard genome sequencing and annotation.</title>
        <authorList>
            <consortium name="The Broad Institute Genomics Platform"/>
            <consortium name="The Broad Institute Genome Sequencing Center for Infectious Disease"/>
            <person name="Wu L."/>
            <person name="Ma J."/>
        </authorList>
    </citation>
    <scope>NUCLEOTIDE SEQUENCE [LARGE SCALE GENOMIC DNA]</scope>
    <source>
        <strain evidence="3">CECT 7131</strain>
    </source>
</reference>
<dbReference type="Proteomes" id="UP001529369">
    <property type="component" value="Unassembled WGS sequence"/>
</dbReference>
<evidence type="ECO:0000256" key="1">
    <source>
        <dbReference type="SAM" id="MobiDB-lite"/>
    </source>
</evidence>
<protein>
    <submittedName>
        <fullName evidence="2">DUF2934 domain-containing protein</fullName>
    </submittedName>
</protein>